<evidence type="ECO:0000256" key="1">
    <source>
        <dbReference type="SAM" id="Phobius"/>
    </source>
</evidence>
<dbReference type="EMBL" id="SMYL01000016">
    <property type="protein sequence ID" value="TDK60529.1"/>
    <property type="molecule type" value="Genomic_DNA"/>
</dbReference>
<feature type="domain" description="Heparan-alpha-glucosaminide N-acetyltransferase catalytic" evidence="2">
    <location>
        <begin position="3"/>
        <end position="223"/>
    </location>
</feature>
<protein>
    <submittedName>
        <fullName evidence="3">DUF1624 domain-containing protein</fullName>
    </submittedName>
</protein>
<name>A0A4R5VQG4_9BURK</name>
<dbReference type="AlphaFoldDB" id="A0A4R5VQG4"/>
<dbReference type="InterPro" id="IPR012429">
    <property type="entry name" value="HGSNAT_cat"/>
</dbReference>
<accession>A0A4R5VQG4</accession>
<evidence type="ECO:0000313" key="3">
    <source>
        <dbReference type="EMBL" id="TDK60529.1"/>
    </source>
</evidence>
<dbReference type="PANTHER" id="PTHR31061">
    <property type="entry name" value="LD22376P"/>
    <property type="match status" value="1"/>
</dbReference>
<feature type="transmembrane region" description="Helical" evidence="1">
    <location>
        <begin position="90"/>
        <end position="107"/>
    </location>
</feature>
<evidence type="ECO:0000259" key="2">
    <source>
        <dbReference type="Pfam" id="PF07786"/>
    </source>
</evidence>
<comment type="caution">
    <text evidence="3">The sequence shown here is derived from an EMBL/GenBank/DDBJ whole genome shotgun (WGS) entry which is preliminary data.</text>
</comment>
<dbReference type="OrthoDB" id="9788724at2"/>
<keyword evidence="4" id="KW-1185">Reference proteome</keyword>
<feature type="transmembrane region" description="Helical" evidence="1">
    <location>
        <begin position="223"/>
        <end position="240"/>
    </location>
</feature>
<dbReference type="RefSeq" id="WP_133331123.1">
    <property type="nucleotide sequence ID" value="NZ_SMYL01000016.1"/>
</dbReference>
<keyword evidence="1" id="KW-0472">Membrane</keyword>
<dbReference type="Pfam" id="PF07786">
    <property type="entry name" value="HGSNAT_cat"/>
    <property type="match status" value="1"/>
</dbReference>
<keyword evidence="1" id="KW-1133">Transmembrane helix</keyword>
<sequence length="356" mass="38745">MARYSSIDALRGLTVAAMLLVNNAGDWDHVYPWLEHAEWNGCHPADFIFPFFLLIVGVSLSLALSSITAPKPGAVIDLAKAKKSVVLRGGRIILLGIALHVIAMLLIDGRAFRLFGVLQRIGICFSVVGLVHLTFQSARIQWGIIAAILIGYWALLRGVYVPELNLADKVDTALLGKLAYQFDPATKLAHDPEGILSTLPSIATVLLGVRAGEWLRRGQLRQLLIAGVVAIALGGLWSLDMPLNKQLWTSSFVLWTGGFGILALCLMHYLIDQKNWPAIGRSFGINAIAAYAGSWIGICILYGTGLFEVIYQRGVAPLFATSVSPEFASMMFSIGFTSVFAVILKIMALRGWRIVI</sequence>
<feature type="transmembrane region" description="Helical" evidence="1">
    <location>
        <begin position="283"/>
        <end position="307"/>
    </location>
</feature>
<organism evidence="3 4">
    <name type="scientific">Sapientia aquatica</name>
    <dbReference type="NCBI Taxonomy" id="1549640"/>
    <lineage>
        <taxon>Bacteria</taxon>
        <taxon>Pseudomonadati</taxon>
        <taxon>Pseudomonadota</taxon>
        <taxon>Betaproteobacteria</taxon>
        <taxon>Burkholderiales</taxon>
        <taxon>Oxalobacteraceae</taxon>
        <taxon>Sapientia</taxon>
    </lineage>
</organism>
<feature type="transmembrane region" description="Helical" evidence="1">
    <location>
        <begin position="113"/>
        <end position="135"/>
    </location>
</feature>
<proteinExistence type="predicted"/>
<feature type="transmembrane region" description="Helical" evidence="1">
    <location>
        <begin position="48"/>
        <end position="69"/>
    </location>
</feature>
<gene>
    <name evidence="3" type="ORF">E2I14_18035</name>
</gene>
<evidence type="ECO:0000313" key="4">
    <source>
        <dbReference type="Proteomes" id="UP000294829"/>
    </source>
</evidence>
<keyword evidence="1" id="KW-0812">Transmembrane</keyword>
<feature type="transmembrane region" description="Helical" evidence="1">
    <location>
        <begin position="327"/>
        <end position="348"/>
    </location>
</feature>
<reference evidence="3 4" key="1">
    <citation type="submission" date="2019-03" db="EMBL/GenBank/DDBJ databases">
        <title>Sapientia aquatica gen. nov., sp. nov., isolated from a crater lake.</title>
        <authorList>
            <person name="Felfoldi T."/>
            <person name="Szabo A."/>
            <person name="Toth E."/>
            <person name="Schumann P."/>
            <person name="Keki Z."/>
            <person name="Marialigeti K."/>
            <person name="Mathe I."/>
        </authorList>
    </citation>
    <scope>NUCLEOTIDE SEQUENCE [LARGE SCALE GENOMIC DNA]</scope>
    <source>
        <strain evidence="3 4">SA-152</strain>
    </source>
</reference>
<feature type="transmembrane region" description="Helical" evidence="1">
    <location>
        <begin position="142"/>
        <end position="160"/>
    </location>
</feature>
<feature type="transmembrane region" description="Helical" evidence="1">
    <location>
        <begin position="252"/>
        <end position="271"/>
    </location>
</feature>
<dbReference type="PANTHER" id="PTHR31061:SF24">
    <property type="entry name" value="LD22376P"/>
    <property type="match status" value="1"/>
</dbReference>
<dbReference type="Proteomes" id="UP000294829">
    <property type="component" value="Unassembled WGS sequence"/>
</dbReference>